<comment type="subcellular location">
    <subcellularLocation>
        <location evidence="1">Cell inner membrane</location>
        <topology evidence="1">Multi-pass membrane protein</topology>
    </subcellularLocation>
</comment>
<evidence type="ECO:0000256" key="11">
    <source>
        <dbReference type="ARBA" id="ARBA00022840"/>
    </source>
</evidence>
<keyword evidence="8 17" id="KW-0812">Transmembrane</keyword>
<dbReference type="Gene3D" id="3.40.50.300">
    <property type="entry name" value="P-loop containing nucleotide triphosphate hydrolases"/>
    <property type="match status" value="1"/>
</dbReference>
<gene>
    <name evidence="21" type="ORF">PSAL_038280</name>
</gene>
<keyword evidence="10" id="KW-0418">Kinase</keyword>
<keyword evidence="7" id="KW-0808">Transferase</keyword>
<dbReference type="NCBIfam" id="TIGR01007">
    <property type="entry name" value="eps_fam"/>
    <property type="match status" value="1"/>
</dbReference>
<evidence type="ECO:0000256" key="3">
    <source>
        <dbReference type="ARBA" id="ARBA00008883"/>
    </source>
</evidence>
<protein>
    <recommendedName>
        <fullName evidence="4">non-specific protein-tyrosine kinase</fullName>
        <ecNumber evidence="4">2.7.10.2</ecNumber>
    </recommendedName>
</protein>
<dbReference type="InterPro" id="IPR025669">
    <property type="entry name" value="AAA_dom"/>
</dbReference>
<evidence type="ECO:0000259" key="19">
    <source>
        <dbReference type="Pfam" id="PF13614"/>
    </source>
</evidence>
<keyword evidence="22" id="KW-1185">Reference proteome</keyword>
<dbReference type="Proteomes" id="UP000283786">
    <property type="component" value="Plasmid p49"/>
</dbReference>
<comment type="similarity">
    <text evidence="2">Belongs to the CpsD/CapB family.</text>
</comment>
<sequence>MNKLNGPAAYVKLPPPHADAPPPETAFSLDILLQLLRREKMTLLGSVLLGLALGLLFLIFFTTPRYSTTTTGMLDSNSAQIVDLASVVGSLAGDTSEITTELEVLRSRKLLEQVVDRMDLMQDPEFNPRLAPPGLLQGLLSQVKSWLPSSSFDLDPAQNDKVTLDAVTERLTQSLSVRNIPNSLVFSVTATTRNPLKSAELADAVVLTYIDDQLVLKTGGLDDASDWLSERVTALYQELQDAETELSAFNISTDLISPEQLTGMNYQLKDIRSRIAALETSRLGLETELAAQGPGAPAGLTDNIDRIRSQIDALQTSGDMLEEKLRHQSLEQIELNRITREVAAQQELYEYFLRRLRETTSMTGMQAPDSRILSRATINLFPSSPSVPTLLTIFAVLGLLTGAGLVLWRERQTRTFRTAEDLEKFTGRRVLGQVPMVPARARKDVIGYLADKPTSAAAEAIRNLRTSVLLTDTQRPPQIIGTTSAVPSEGKTTTALALAQNFIGLGQKVLLIEGDIRRRIFGEYLTVDEDGGLIAVMEGRIALQDAVVQYDKVKADILVAGTSTQNAADLFSSQGFERMLEEARKTYDTIIIDTAPVLLVPDARIIARHVDAMLFVVAWDSTSKEQVTAALGMFDGLGVQISGLVLNQVDPKGMKRYGHAGRYGAYAAYGSKYYTN</sequence>
<name>A0A418SD79_9RHOB</name>
<dbReference type="InterPro" id="IPR003856">
    <property type="entry name" value="LPS_length_determ_N"/>
</dbReference>
<evidence type="ECO:0000256" key="15">
    <source>
        <dbReference type="ARBA" id="ARBA00051245"/>
    </source>
</evidence>
<evidence type="ECO:0000259" key="18">
    <source>
        <dbReference type="Pfam" id="PF02706"/>
    </source>
</evidence>
<evidence type="ECO:0000313" key="22">
    <source>
        <dbReference type="Proteomes" id="UP000283786"/>
    </source>
</evidence>
<dbReference type="KEGG" id="palw:PSAL_038280"/>
<dbReference type="Pfam" id="PF13807">
    <property type="entry name" value="GNVR"/>
    <property type="match status" value="1"/>
</dbReference>
<dbReference type="PANTHER" id="PTHR32309:SF13">
    <property type="entry name" value="FERRIC ENTEROBACTIN TRANSPORT PROTEIN FEPE"/>
    <property type="match status" value="1"/>
</dbReference>
<keyword evidence="14" id="KW-0829">Tyrosine-protein kinase</keyword>
<evidence type="ECO:0000256" key="7">
    <source>
        <dbReference type="ARBA" id="ARBA00022679"/>
    </source>
</evidence>
<geneLocation type="plasmid" evidence="21 22">
    <name>p49</name>
</geneLocation>
<dbReference type="SUPFAM" id="SSF52540">
    <property type="entry name" value="P-loop containing nucleoside triphosphate hydrolases"/>
    <property type="match status" value="1"/>
</dbReference>
<evidence type="ECO:0000256" key="9">
    <source>
        <dbReference type="ARBA" id="ARBA00022741"/>
    </source>
</evidence>
<dbReference type="EMBL" id="CP060439">
    <property type="protein sequence ID" value="QPM92564.1"/>
    <property type="molecule type" value="Genomic_DNA"/>
</dbReference>
<keyword evidence="5" id="KW-1003">Cell membrane</keyword>
<keyword evidence="9" id="KW-0547">Nucleotide-binding</keyword>
<dbReference type="InterPro" id="IPR050445">
    <property type="entry name" value="Bact_polysacc_biosynth/exp"/>
</dbReference>
<organism evidence="21 22">
    <name type="scientific">Pseudooceanicola algae</name>
    <dbReference type="NCBI Taxonomy" id="1537215"/>
    <lineage>
        <taxon>Bacteria</taxon>
        <taxon>Pseudomonadati</taxon>
        <taxon>Pseudomonadota</taxon>
        <taxon>Alphaproteobacteria</taxon>
        <taxon>Rhodobacterales</taxon>
        <taxon>Paracoccaceae</taxon>
        <taxon>Pseudooceanicola</taxon>
    </lineage>
</organism>
<comment type="catalytic activity">
    <reaction evidence="15">
        <text>L-tyrosyl-[protein] + ATP = O-phospho-L-tyrosyl-[protein] + ADP + H(+)</text>
        <dbReference type="Rhea" id="RHEA:10596"/>
        <dbReference type="Rhea" id="RHEA-COMP:10136"/>
        <dbReference type="Rhea" id="RHEA-COMP:20101"/>
        <dbReference type="ChEBI" id="CHEBI:15378"/>
        <dbReference type="ChEBI" id="CHEBI:30616"/>
        <dbReference type="ChEBI" id="CHEBI:46858"/>
        <dbReference type="ChEBI" id="CHEBI:61978"/>
        <dbReference type="ChEBI" id="CHEBI:456216"/>
        <dbReference type="EC" id="2.7.10.2"/>
    </reaction>
</comment>
<dbReference type="GO" id="GO:0005524">
    <property type="term" value="F:ATP binding"/>
    <property type="evidence" value="ECO:0007669"/>
    <property type="project" value="UniProtKB-KW"/>
</dbReference>
<dbReference type="Pfam" id="PF13614">
    <property type="entry name" value="AAA_31"/>
    <property type="match status" value="1"/>
</dbReference>
<evidence type="ECO:0000256" key="6">
    <source>
        <dbReference type="ARBA" id="ARBA00022519"/>
    </source>
</evidence>
<dbReference type="GO" id="GO:0004715">
    <property type="term" value="F:non-membrane spanning protein tyrosine kinase activity"/>
    <property type="evidence" value="ECO:0007669"/>
    <property type="project" value="UniProtKB-EC"/>
</dbReference>
<keyword evidence="13 17" id="KW-0472">Membrane</keyword>
<reference evidence="21 22" key="1">
    <citation type="submission" date="2020-08" db="EMBL/GenBank/DDBJ databases">
        <title>Genome sequence of Rhodobacteraceae bacterium Lw-13e.</title>
        <authorList>
            <person name="Poehlein A."/>
            <person name="Wolter L."/>
            <person name="Daniel R."/>
            <person name="Brinkhoff T."/>
        </authorList>
    </citation>
    <scope>NUCLEOTIDE SEQUENCE [LARGE SCALE GENOMIC DNA]</scope>
    <source>
        <strain evidence="21 22">Lw-13e</strain>
        <plasmid evidence="21 22">p49</plasmid>
    </source>
</reference>
<evidence type="ECO:0000256" key="2">
    <source>
        <dbReference type="ARBA" id="ARBA00007316"/>
    </source>
</evidence>
<keyword evidence="21" id="KW-0614">Plasmid</keyword>
<dbReference type="InterPro" id="IPR005702">
    <property type="entry name" value="Wzc-like_C"/>
</dbReference>
<evidence type="ECO:0000256" key="1">
    <source>
        <dbReference type="ARBA" id="ARBA00004429"/>
    </source>
</evidence>
<evidence type="ECO:0000256" key="17">
    <source>
        <dbReference type="SAM" id="Phobius"/>
    </source>
</evidence>
<dbReference type="AlphaFoldDB" id="A0A418SD79"/>
<accession>A0A418SD79</accession>
<proteinExistence type="inferred from homology"/>
<dbReference type="PANTHER" id="PTHR32309">
    <property type="entry name" value="TYROSINE-PROTEIN KINASE"/>
    <property type="match status" value="1"/>
</dbReference>
<evidence type="ECO:0000256" key="12">
    <source>
        <dbReference type="ARBA" id="ARBA00022989"/>
    </source>
</evidence>
<comment type="similarity">
    <text evidence="3">Belongs to the etk/wzc family.</text>
</comment>
<dbReference type="CDD" id="cd05387">
    <property type="entry name" value="BY-kinase"/>
    <property type="match status" value="1"/>
</dbReference>
<evidence type="ECO:0000256" key="14">
    <source>
        <dbReference type="ARBA" id="ARBA00023137"/>
    </source>
</evidence>
<feature type="coiled-coil region" evidence="16">
    <location>
        <begin position="268"/>
        <end position="324"/>
    </location>
</feature>
<evidence type="ECO:0000313" key="21">
    <source>
        <dbReference type="EMBL" id="QPM92564.1"/>
    </source>
</evidence>
<dbReference type="GO" id="GO:0005886">
    <property type="term" value="C:plasma membrane"/>
    <property type="evidence" value="ECO:0007669"/>
    <property type="project" value="UniProtKB-SubCell"/>
</dbReference>
<evidence type="ECO:0000256" key="4">
    <source>
        <dbReference type="ARBA" id="ARBA00011903"/>
    </source>
</evidence>
<evidence type="ECO:0000256" key="5">
    <source>
        <dbReference type="ARBA" id="ARBA00022475"/>
    </source>
</evidence>
<feature type="transmembrane region" description="Helical" evidence="17">
    <location>
        <begin position="387"/>
        <end position="408"/>
    </location>
</feature>
<keyword evidence="16" id="KW-0175">Coiled coil</keyword>
<evidence type="ECO:0000256" key="10">
    <source>
        <dbReference type="ARBA" id="ARBA00022777"/>
    </source>
</evidence>
<dbReference type="InterPro" id="IPR032807">
    <property type="entry name" value="GNVR"/>
</dbReference>
<dbReference type="InterPro" id="IPR027417">
    <property type="entry name" value="P-loop_NTPase"/>
</dbReference>
<keyword evidence="6" id="KW-0997">Cell inner membrane</keyword>
<keyword evidence="11" id="KW-0067">ATP-binding</keyword>
<feature type="transmembrane region" description="Helical" evidence="17">
    <location>
        <begin position="41"/>
        <end position="61"/>
    </location>
</feature>
<evidence type="ECO:0000259" key="20">
    <source>
        <dbReference type="Pfam" id="PF13807"/>
    </source>
</evidence>
<evidence type="ECO:0000256" key="13">
    <source>
        <dbReference type="ARBA" id="ARBA00023136"/>
    </source>
</evidence>
<dbReference type="EC" id="2.7.10.2" evidence="4"/>
<evidence type="ECO:0000256" key="8">
    <source>
        <dbReference type="ARBA" id="ARBA00022692"/>
    </source>
</evidence>
<keyword evidence="12 17" id="KW-1133">Transmembrane helix</keyword>
<feature type="domain" description="Polysaccharide chain length determinant N-terminal" evidence="18">
    <location>
        <begin position="27"/>
        <end position="116"/>
    </location>
</feature>
<dbReference type="Pfam" id="PF02706">
    <property type="entry name" value="Wzz"/>
    <property type="match status" value="1"/>
</dbReference>
<feature type="domain" description="AAA" evidence="19">
    <location>
        <begin position="490"/>
        <end position="600"/>
    </location>
</feature>
<evidence type="ECO:0000256" key="16">
    <source>
        <dbReference type="SAM" id="Coils"/>
    </source>
</evidence>
<feature type="domain" description="Tyrosine-protein kinase G-rich" evidence="20">
    <location>
        <begin position="330"/>
        <end position="410"/>
    </location>
</feature>